<comment type="caution">
    <text evidence="2">The sequence shown here is derived from an EMBL/GenBank/DDBJ whole genome shotgun (WGS) entry which is preliminary data.</text>
</comment>
<evidence type="ECO:0000259" key="1">
    <source>
        <dbReference type="Pfam" id="PF22479"/>
    </source>
</evidence>
<sequence length="111" mass="12092">MELPDLGDMTMQQIPLVATAAQSLNVVLSQQLIRLDLRQRATGLFMDVWCNGTQVLCAVACLDRNPVVRDAYFGVPGDLMFADQQGTSDPSWDGLGTRYLLLWDGGGTDDG</sequence>
<dbReference type="InterPro" id="IPR054252">
    <property type="entry name" value="Pam3_gp18"/>
</dbReference>
<dbReference type="Proteomes" id="UP000252680">
    <property type="component" value="Unassembled WGS sequence"/>
</dbReference>
<reference evidence="2 3" key="1">
    <citation type="submission" date="2018-05" db="EMBL/GenBank/DDBJ databases">
        <title>Komagataeibacter cocois sp. nov., for a novel cellulose- producing strain isolated from coconut milk.</title>
        <authorList>
            <person name="Liu L."/>
            <person name="Wang Y."/>
            <person name="Liu S."/>
            <person name="Bi J."/>
            <person name="Chen H."/>
            <person name="Deng J."/>
            <person name="Zhang C."/>
            <person name="Hu Q."/>
            <person name="Li C."/>
        </authorList>
    </citation>
    <scope>NUCLEOTIDE SEQUENCE [LARGE SCALE GENOMIC DNA]</scope>
    <source>
        <strain evidence="2 3">WE7</strain>
    </source>
</reference>
<keyword evidence="3" id="KW-1185">Reference proteome</keyword>
<feature type="domain" description="Cyanophage baseplate Pam3 plug gp18" evidence="1">
    <location>
        <begin position="11"/>
        <end position="104"/>
    </location>
</feature>
<proteinExistence type="predicted"/>
<dbReference type="EMBL" id="QEXL01000007">
    <property type="protein sequence ID" value="RBM07800.1"/>
    <property type="molecule type" value="Genomic_DNA"/>
</dbReference>
<dbReference type="OrthoDB" id="6444802at2"/>
<accession>A0A365YZ12</accession>
<evidence type="ECO:0000313" key="2">
    <source>
        <dbReference type="EMBL" id="RBM07800.1"/>
    </source>
</evidence>
<organism evidence="2 3">
    <name type="scientific">Novacetimonas cocois</name>
    <dbReference type="NCBI Taxonomy" id="1747507"/>
    <lineage>
        <taxon>Bacteria</taxon>
        <taxon>Pseudomonadati</taxon>
        <taxon>Pseudomonadota</taxon>
        <taxon>Alphaproteobacteria</taxon>
        <taxon>Acetobacterales</taxon>
        <taxon>Acetobacteraceae</taxon>
        <taxon>Novacetimonas</taxon>
    </lineage>
</organism>
<dbReference type="AlphaFoldDB" id="A0A365YZ12"/>
<name>A0A365YZ12_9PROT</name>
<dbReference type="Pfam" id="PF22479">
    <property type="entry name" value="Pam3_gp18"/>
    <property type="match status" value="1"/>
</dbReference>
<dbReference type="RefSeq" id="WP_113595761.1">
    <property type="nucleotide sequence ID" value="NZ_QEXL01000007.1"/>
</dbReference>
<gene>
    <name evidence="2" type="ORF">NJLHNGOC_06985</name>
</gene>
<evidence type="ECO:0000313" key="3">
    <source>
        <dbReference type="Proteomes" id="UP000252680"/>
    </source>
</evidence>
<protein>
    <recommendedName>
        <fullName evidence="1">Cyanophage baseplate Pam3 plug gp18 domain-containing protein</fullName>
    </recommendedName>
</protein>